<evidence type="ECO:0000313" key="3">
    <source>
        <dbReference type="EnsemblMetazoa" id="CJA39426.1"/>
    </source>
</evidence>
<reference evidence="4" key="1">
    <citation type="submission" date="2010-08" db="EMBL/GenBank/DDBJ databases">
        <authorList>
            <consortium name="Caenorhabditis japonica Sequencing Consortium"/>
            <person name="Wilson R.K."/>
        </authorList>
    </citation>
    <scope>NUCLEOTIDE SEQUENCE [LARGE SCALE GENOMIC DNA]</scope>
    <source>
        <strain evidence="4">DF5081</strain>
    </source>
</reference>
<evidence type="ECO:0000313" key="4">
    <source>
        <dbReference type="Proteomes" id="UP000005237"/>
    </source>
</evidence>
<evidence type="ECO:0000256" key="1">
    <source>
        <dbReference type="SAM" id="MobiDB-lite"/>
    </source>
</evidence>
<keyword evidence="2" id="KW-0812">Transmembrane</keyword>
<keyword evidence="2" id="KW-1133">Transmembrane helix</keyword>
<feature type="region of interest" description="Disordered" evidence="1">
    <location>
        <begin position="16"/>
        <end position="60"/>
    </location>
</feature>
<evidence type="ECO:0000256" key="2">
    <source>
        <dbReference type="SAM" id="Phobius"/>
    </source>
</evidence>
<keyword evidence="2" id="KW-0472">Membrane</keyword>
<feature type="transmembrane region" description="Helical" evidence="2">
    <location>
        <begin position="68"/>
        <end position="88"/>
    </location>
</feature>
<dbReference type="EnsemblMetazoa" id="CJA39426.1">
    <property type="protein sequence ID" value="CJA39426.1"/>
    <property type="gene ID" value="WBGene00215273"/>
</dbReference>
<reference evidence="3" key="2">
    <citation type="submission" date="2022-06" db="UniProtKB">
        <authorList>
            <consortium name="EnsemblMetazoa"/>
        </authorList>
    </citation>
    <scope>IDENTIFICATION</scope>
    <source>
        <strain evidence="3">DF5081</strain>
    </source>
</reference>
<dbReference type="Proteomes" id="UP000005237">
    <property type="component" value="Unassembled WGS sequence"/>
</dbReference>
<dbReference type="AlphaFoldDB" id="A0A8R1ENP3"/>
<proteinExistence type="predicted"/>
<keyword evidence="4" id="KW-1185">Reference proteome</keyword>
<accession>A0A8R1ENP3</accession>
<feature type="compositionally biased region" description="Basic and acidic residues" evidence="1">
    <location>
        <begin position="48"/>
        <end position="60"/>
    </location>
</feature>
<protein>
    <submittedName>
        <fullName evidence="3">Uncharacterized protein</fullName>
    </submittedName>
</protein>
<organism evidence="3 4">
    <name type="scientific">Caenorhabditis japonica</name>
    <dbReference type="NCBI Taxonomy" id="281687"/>
    <lineage>
        <taxon>Eukaryota</taxon>
        <taxon>Metazoa</taxon>
        <taxon>Ecdysozoa</taxon>
        <taxon>Nematoda</taxon>
        <taxon>Chromadorea</taxon>
        <taxon>Rhabditida</taxon>
        <taxon>Rhabditina</taxon>
        <taxon>Rhabditomorpha</taxon>
        <taxon>Rhabditoidea</taxon>
        <taxon>Rhabditidae</taxon>
        <taxon>Peloderinae</taxon>
        <taxon>Caenorhabditis</taxon>
    </lineage>
</organism>
<name>A0A8R1ENP3_CAEJA</name>
<sequence>MDDDDVITNARTSRRICGSAASSSDSETADDAPLLPDEGPSQQVRIDMPGDKPLSPHDRFPKTRMKTLVAALMLVVAAAANTITLSWVHERYPLTEPLPDIVFEL</sequence>